<feature type="non-terminal residue" evidence="2">
    <location>
        <position position="455"/>
    </location>
</feature>
<sequence>VECDVSLRQIRGYWVFVAIDCGLAFATIFPVICIPPFLYLLVKYNFILKINFKREQVQNNDCWSLLAKFQSCFIIVFDFCLLFVGWIWMLVESVRFHLDCAWFWTGWEKLLERDNFKPLLIVSYMQVSFLRNSLFQLALLYVQILRHQVCKADIMVRQHKDSFKKKLVDPDKKASAVLKVMEMIIAKKHGSYSLDRRTSVMIFMLVVSAVLLIVGMADLAERKEQEAREVLFAGKDDDWWQVRSHTATVIMSLGWIRLVSLALHVVRSYHKNVDKVLLFSATTATTPFSPRPEMYSARVRARLKDMELQKLVLEDENSEALPGANKEEPKTREASIRLDLAELKDLRAWWLLRRYTEIDLVNEIVQVESFGVMVACLLAVFFILALLDAILRFNLLTWGFVLVYLASFCLWPLLGQVFEYGIEVNSITALEARALSDANIKLLLSNEQSTTNLAS</sequence>
<feature type="transmembrane region" description="Helical" evidence="1">
    <location>
        <begin position="63"/>
        <end position="89"/>
    </location>
</feature>
<evidence type="ECO:0000313" key="3">
    <source>
        <dbReference type="Proteomes" id="UP000649617"/>
    </source>
</evidence>
<evidence type="ECO:0000313" key="2">
    <source>
        <dbReference type="EMBL" id="CAE7264408.1"/>
    </source>
</evidence>
<feature type="transmembrane region" description="Helical" evidence="1">
    <location>
        <begin position="12"/>
        <end position="42"/>
    </location>
</feature>
<proteinExistence type="predicted"/>
<dbReference type="EMBL" id="CAJNIZ010008118">
    <property type="protein sequence ID" value="CAE7264408.1"/>
    <property type="molecule type" value="Genomic_DNA"/>
</dbReference>
<feature type="non-terminal residue" evidence="2">
    <location>
        <position position="1"/>
    </location>
</feature>
<feature type="transmembrane region" description="Helical" evidence="1">
    <location>
        <begin position="396"/>
        <end position="414"/>
    </location>
</feature>
<keyword evidence="1" id="KW-1133">Transmembrane helix</keyword>
<keyword evidence="1" id="KW-0472">Membrane</keyword>
<accession>A0A812MFG3</accession>
<reference evidence="2" key="1">
    <citation type="submission" date="2021-02" db="EMBL/GenBank/DDBJ databases">
        <authorList>
            <person name="Dougan E. K."/>
            <person name="Rhodes N."/>
            <person name="Thang M."/>
            <person name="Chan C."/>
        </authorList>
    </citation>
    <scope>NUCLEOTIDE SEQUENCE</scope>
</reference>
<evidence type="ECO:0000256" key="1">
    <source>
        <dbReference type="SAM" id="Phobius"/>
    </source>
</evidence>
<protein>
    <submittedName>
        <fullName evidence="2">Uncharacterized protein</fullName>
    </submittedName>
</protein>
<dbReference type="Proteomes" id="UP000649617">
    <property type="component" value="Unassembled WGS sequence"/>
</dbReference>
<feature type="transmembrane region" description="Helical" evidence="1">
    <location>
        <begin position="370"/>
        <end position="390"/>
    </location>
</feature>
<comment type="caution">
    <text evidence="2">The sequence shown here is derived from an EMBL/GenBank/DDBJ whole genome shotgun (WGS) entry which is preliminary data.</text>
</comment>
<dbReference type="AlphaFoldDB" id="A0A812MFG3"/>
<name>A0A812MFG3_SYMPI</name>
<organism evidence="2 3">
    <name type="scientific">Symbiodinium pilosum</name>
    <name type="common">Dinoflagellate</name>
    <dbReference type="NCBI Taxonomy" id="2952"/>
    <lineage>
        <taxon>Eukaryota</taxon>
        <taxon>Sar</taxon>
        <taxon>Alveolata</taxon>
        <taxon>Dinophyceae</taxon>
        <taxon>Suessiales</taxon>
        <taxon>Symbiodiniaceae</taxon>
        <taxon>Symbiodinium</taxon>
    </lineage>
</organism>
<dbReference type="OrthoDB" id="417932at2759"/>
<keyword evidence="3" id="KW-1185">Reference proteome</keyword>
<keyword evidence="1" id="KW-0812">Transmembrane</keyword>
<gene>
    <name evidence="2" type="ORF">SPIL2461_LOCUS5654</name>
</gene>
<feature type="transmembrane region" description="Helical" evidence="1">
    <location>
        <begin position="247"/>
        <end position="266"/>
    </location>
</feature>
<feature type="transmembrane region" description="Helical" evidence="1">
    <location>
        <begin position="198"/>
        <end position="217"/>
    </location>
</feature>